<evidence type="ECO:0000259" key="6">
    <source>
        <dbReference type="Pfam" id="PF00107"/>
    </source>
</evidence>
<comment type="cofactor">
    <cofactor evidence="1">
        <name>Zn(2+)</name>
        <dbReference type="ChEBI" id="CHEBI:29105"/>
    </cofactor>
</comment>
<evidence type="ECO:0000256" key="4">
    <source>
        <dbReference type="ARBA" id="ARBA00022833"/>
    </source>
</evidence>
<feature type="domain" description="Alcohol dehydrogenase-like C-terminal" evidence="6">
    <location>
        <begin position="180"/>
        <end position="305"/>
    </location>
</feature>
<evidence type="ECO:0000313" key="8">
    <source>
        <dbReference type="EMBL" id="SAY44166.1"/>
    </source>
</evidence>
<dbReference type="InterPro" id="IPR013154">
    <property type="entry name" value="ADH-like_N"/>
</dbReference>
<gene>
    <name evidence="8" type="primary">idnD</name>
    <name evidence="8" type="ORF">PWN146_02867</name>
</gene>
<dbReference type="InterPro" id="IPR011032">
    <property type="entry name" value="GroES-like_sf"/>
</dbReference>
<dbReference type="NCBIfam" id="NF007375">
    <property type="entry name" value="PRK09880.1"/>
    <property type="match status" value="1"/>
</dbReference>
<dbReference type="Gene3D" id="3.40.50.720">
    <property type="entry name" value="NAD(P)-binding Rossmann-like Domain"/>
    <property type="match status" value="1"/>
</dbReference>
<dbReference type="SUPFAM" id="SSF50129">
    <property type="entry name" value="GroES-like"/>
    <property type="match status" value="1"/>
</dbReference>
<proteinExistence type="inferred from homology"/>
<keyword evidence="4" id="KW-0862">Zinc</keyword>
<dbReference type="PANTHER" id="PTHR43161">
    <property type="entry name" value="SORBITOL DEHYDROGENASE"/>
    <property type="match status" value="1"/>
</dbReference>
<reference evidence="8" key="1">
    <citation type="submission" date="2016-05" db="EMBL/GenBank/DDBJ databases">
        <authorList>
            <person name="Cock P.J.A."/>
            <person name="Cock P.J.A."/>
        </authorList>
    </citation>
    <scope>NUCLEOTIDE SEQUENCE</scope>
    <source>
        <strain evidence="8">PWN146_assembly</strain>
    </source>
</reference>
<dbReference type="Gene3D" id="3.90.180.10">
    <property type="entry name" value="Medium-chain alcohol dehydrogenases, catalytic domain"/>
    <property type="match status" value="1"/>
</dbReference>
<dbReference type="GO" id="GO:0050572">
    <property type="term" value="F:L-idonate 5-dehydrogenase [NAD(P)+] activity"/>
    <property type="evidence" value="ECO:0007669"/>
    <property type="project" value="UniProtKB-EC"/>
</dbReference>
<organism evidence="8">
    <name type="scientific">Serratia marcescens</name>
    <dbReference type="NCBI Taxonomy" id="615"/>
    <lineage>
        <taxon>Bacteria</taxon>
        <taxon>Pseudomonadati</taxon>
        <taxon>Pseudomonadota</taxon>
        <taxon>Gammaproteobacteria</taxon>
        <taxon>Enterobacterales</taxon>
        <taxon>Yersiniaceae</taxon>
        <taxon>Serratia</taxon>
    </lineage>
</organism>
<accession>A0A1C3HGJ0</accession>
<evidence type="ECO:0000256" key="3">
    <source>
        <dbReference type="ARBA" id="ARBA00022723"/>
    </source>
</evidence>
<protein>
    <submittedName>
        <fullName evidence="8">L-idonate 5-dehydrogenase (NAD(P)(+))</fullName>
        <ecNumber evidence="8">1.1.1.264</ecNumber>
    </submittedName>
</protein>
<name>A0A1C3HGJ0_SERMA</name>
<dbReference type="InterPro" id="IPR036291">
    <property type="entry name" value="NAD(P)-bd_dom_sf"/>
</dbReference>
<dbReference type="InterPro" id="IPR013149">
    <property type="entry name" value="ADH-like_C"/>
</dbReference>
<sequence>MKIQTQSCVVNGKRDVAVIAQEVDYRGQGTLVKISRGGICGSDLHYFQEGKVGNFQVRQPMVLGHEVIGEVVASDSPRLPVGQKVALNPSKPCGQCKYCLAQQSNQCVEMRFFGSAMYFPHVDGAFTQYKVVDSAQCVPYGADRDDRVMVFAEPLAVAIHAAKQPGDVTGKKVFVSGVGPIGCLLVAALKALGAAEIVCADLSPRCLAIARQMGADRCLHAADDDDVSDYQQDKGYFDIAFEVAGHPQSLQRCLEITRAKGTVVQVGMGGSFPDFPLMLLIAKELNLLGSFRFVAEFALAVAWLADGVVDPLPLLSAEFASGQLAQALEFAGDKRQAAKVQLVF</sequence>
<keyword evidence="5 8" id="KW-0560">Oxidoreductase</keyword>
<dbReference type="Pfam" id="PF08240">
    <property type="entry name" value="ADH_N"/>
    <property type="match status" value="1"/>
</dbReference>
<dbReference type="Pfam" id="PF00107">
    <property type="entry name" value="ADH_zinc_N"/>
    <property type="match status" value="1"/>
</dbReference>
<dbReference type="EC" id="1.1.1.264" evidence="8"/>
<evidence type="ECO:0000256" key="1">
    <source>
        <dbReference type="ARBA" id="ARBA00001947"/>
    </source>
</evidence>
<dbReference type="GO" id="GO:0046872">
    <property type="term" value="F:metal ion binding"/>
    <property type="evidence" value="ECO:0007669"/>
    <property type="project" value="UniProtKB-KW"/>
</dbReference>
<evidence type="ECO:0000256" key="5">
    <source>
        <dbReference type="ARBA" id="ARBA00023002"/>
    </source>
</evidence>
<evidence type="ECO:0000259" key="7">
    <source>
        <dbReference type="Pfam" id="PF08240"/>
    </source>
</evidence>
<dbReference type="AlphaFoldDB" id="A0A1C3HGJ0"/>
<keyword evidence="3" id="KW-0479">Metal-binding</keyword>
<dbReference type="CDD" id="cd08232">
    <property type="entry name" value="idonate-5-DH"/>
    <property type="match status" value="1"/>
</dbReference>
<evidence type="ECO:0000256" key="2">
    <source>
        <dbReference type="ARBA" id="ARBA00008072"/>
    </source>
</evidence>
<dbReference type="EMBL" id="LT575490">
    <property type="protein sequence ID" value="SAY44166.1"/>
    <property type="molecule type" value="Genomic_DNA"/>
</dbReference>
<dbReference type="SUPFAM" id="SSF51735">
    <property type="entry name" value="NAD(P)-binding Rossmann-fold domains"/>
    <property type="match status" value="1"/>
</dbReference>
<dbReference type="PANTHER" id="PTHR43161:SF9">
    <property type="entry name" value="SORBITOL DEHYDROGENASE"/>
    <property type="match status" value="1"/>
</dbReference>
<comment type="similarity">
    <text evidence="2">Belongs to the zinc-containing alcohol dehydrogenase family.</text>
</comment>
<feature type="domain" description="Alcohol dehydrogenase-like N-terminal" evidence="7">
    <location>
        <begin position="30"/>
        <end position="139"/>
    </location>
</feature>